<proteinExistence type="predicted"/>
<organism evidence="2">
    <name type="scientific">marine sediment metagenome</name>
    <dbReference type="NCBI Taxonomy" id="412755"/>
    <lineage>
        <taxon>unclassified sequences</taxon>
        <taxon>metagenomes</taxon>
        <taxon>ecological metagenomes</taxon>
    </lineage>
</organism>
<sequence>MVEAVKEIMTPEQVANYLQLNKDTVYRYIREGKLVASKLGRNYRIPRENVRLFLLTTSTSQAAREALFSRLEKVADRNKGISFEEVERDVAEAIAEIRHGND</sequence>
<evidence type="ECO:0000259" key="1">
    <source>
        <dbReference type="Pfam" id="PF12728"/>
    </source>
</evidence>
<dbReference type="InterPro" id="IPR041657">
    <property type="entry name" value="HTH_17"/>
</dbReference>
<reference evidence="2" key="1">
    <citation type="journal article" date="2014" name="Front. Microbiol.">
        <title>High frequency of phylogenetically diverse reductive dehalogenase-homologous genes in deep subseafloor sedimentary metagenomes.</title>
        <authorList>
            <person name="Kawai M."/>
            <person name="Futagami T."/>
            <person name="Toyoda A."/>
            <person name="Takaki Y."/>
            <person name="Nishi S."/>
            <person name="Hori S."/>
            <person name="Arai W."/>
            <person name="Tsubouchi T."/>
            <person name="Morono Y."/>
            <person name="Uchiyama I."/>
            <person name="Ito T."/>
            <person name="Fujiyama A."/>
            <person name="Inagaki F."/>
            <person name="Takami H."/>
        </authorList>
    </citation>
    <scope>NUCLEOTIDE SEQUENCE</scope>
    <source>
        <strain evidence="2">Expedition CK06-06</strain>
    </source>
</reference>
<feature type="domain" description="Helix-turn-helix" evidence="1">
    <location>
        <begin position="9"/>
        <end position="54"/>
    </location>
</feature>
<dbReference type="NCBIfam" id="TIGR01764">
    <property type="entry name" value="excise"/>
    <property type="match status" value="1"/>
</dbReference>
<dbReference type="AlphaFoldDB" id="X1P275"/>
<evidence type="ECO:0000313" key="2">
    <source>
        <dbReference type="EMBL" id="GAI50427.1"/>
    </source>
</evidence>
<dbReference type="InterPro" id="IPR009061">
    <property type="entry name" value="DNA-bd_dom_put_sf"/>
</dbReference>
<dbReference type="GO" id="GO:0003677">
    <property type="term" value="F:DNA binding"/>
    <property type="evidence" value="ECO:0007669"/>
    <property type="project" value="InterPro"/>
</dbReference>
<name>X1P275_9ZZZZ</name>
<accession>X1P275</accession>
<gene>
    <name evidence="2" type="ORF">S06H3_61180</name>
</gene>
<dbReference type="EMBL" id="BARV01040061">
    <property type="protein sequence ID" value="GAI50427.1"/>
    <property type="molecule type" value="Genomic_DNA"/>
</dbReference>
<comment type="caution">
    <text evidence="2">The sequence shown here is derived from an EMBL/GenBank/DDBJ whole genome shotgun (WGS) entry which is preliminary data.</text>
</comment>
<protein>
    <recommendedName>
        <fullName evidence="1">Helix-turn-helix domain-containing protein</fullName>
    </recommendedName>
</protein>
<dbReference type="InterPro" id="IPR010093">
    <property type="entry name" value="SinI_DNA-bd"/>
</dbReference>
<dbReference type="SUPFAM" id="SSF46955">
    <property type="entry name" value="Putative DNA-binding domain"/>
    <property type="match status" value="1"/>
</dbReference>
<dbReference type="Pfam" id="PF12728">
    <property type="entry name" value="HTH_17"/>
    <property type="match status" value="1"/>
</dbReference>